<dbReference type="AlphaFoldDB" id="A0A6C0J2B7"/>
<dbReference type="InterPro" id="IPR000719">
    <property type="entry name" value="Prot_kinase_dom"/>
</dbReference>
<dbReference type="SUPFAM" id="SSF56112">
    <property type="entry name" value="Protein kinase-like (PK-like)"/>
    <property type="match status" value="1"/>
</dbReference>
<protein>
    <recommendedName>
        <fullName evidence="1">Protein kinase domain-containing protein</fullName>
    </recommendedName>
</protein>
<dbReference type="EMBL" id="MN740308">
    <property type="protein sequence ID" value="QHT99462.1"/>
    <property type="molecule type" value="Genomic_DNA"/>
</dbReference>
<sequence>MSPPTVIGEGTYGCVHKPSLKCKNKPKINDNNIVSKLMTDENASGELNEFKLIKKADKKENFHLGKPTSCKVENNIDNNLAIRNCSGFEPDLIDNYSLLLLKYGGDDLLKFSKQIKELSSNDANTRMVEHFWLEVSRILFGIKILHDNENIHHDLKHLNIVYNKDKKRINFIDFGLMTTKSKIIKNAKNSNYNFAMNHWSFPIEMKLYDKRTFNEVIKFNSKKLKNYITDNLYDITEYHSHFFECILENNDIQSSKYKNKVNMFFNNYYQMISNLSSNQYDLFLDKSIETIDTYGTATGLLYVLKNCKKHISSELYKDLKSFFLNMVNFNVFIRDSPEVVVSKYENILLKHDLLKKYNMKFVDHILTPGSQPTLINTPITFNQQTNFLDSIIIQCSEGQELNPTTKRCNKTCKIDYKRNSNFKCTRYRCPTGKDLNTRTKRCNKTCKKGYKRNSEFKCVKDK</sequence>
<reference evidence="2" key="1">
    <citation type="journal article" date="2020" name="Nature">
        <title>Giant virus diversity and host interactions through global metagenomics.</title>
        <authorList>
            <person name="Schulz F."/>
            <person name="Roux S."/>
            <person name="Paez-Espino D."/>
            <person name="Jungbluth S."/>
            <person name="Walsh D.A."/>
            <person name="Denef V.J."/>
            <person name="McMahon K.D."/>
            <person name="Konstantinidis K.T."/>
            <person name="Eloe-Fadrosh E.A."/>
            <person name="Kyrpides N.C."/>
            <person name="Woyke T."/>
        </authorList>
    </citation>
    <scope>NUCLEOTIDE SEQUENCE</scope>
    <source>
        <strain evidence="2">GVMAG-M-3300025699-48</strain>
    </source>
</reference>
<dbReference type="Gene3D" id="3.30.200.20">
    <property type="entry name" value="Phosphorylase Kinase, domain 1"/>
    <property type="match status" value="1"/>
</dbReference>
<dbReference type="GO" id="GO:0004672">
    <property type="term" value="F:protein kinase activity"/>
    <property type="evidence" value="ECO:0007669"/>
    <property type="project" value="InterPro"/>
</dbReference>
<accession>A0A6C0J2B7</accession>
<organism evidence="2">
    <name type="scientific">viral metagenome</name>
    <dbReference type="NCBI Taxonomy" id="1070528"/>
    <lineage>
        <taxon>unclassified sequences</taxon>
        <taxon>metagenomes</taxon>
        <taxon>organismal metagenomes</taxon>
    </lineage>
</organism>
<name>A0A6C0J2B7_9ZZZZ</name>
<dbReference type="GO" id="GO:0005524">
    <property type="term" value="F:ATP binding"/>
    <property type="evidence" value="ECO:0007669"/>
    <property type="project" value="InterPro"/>
</dbReference>
<dbReference type="InterPro" id="IPR011009">
    <property type="entry name" value="Kinase-like_dom_sf"/>
</dbReference>
<evidence type="ECO:0000259" key="1">
    <source>
        <dbReference type="PROSITE" id="PS50011"/>
    </source>
</evidence>
<dbReference type="PROSITE" id="PS50011">
    <property type="entry name" value="PROTEIN_KINASE_DOM"/>
    <property type="match status" value="1"/>
</dbReference>
<dbReference type="Gene3D" id="1.10.510.10">
    <property type="entry name" value="Transferase(Phosphotransferase) domain 1"/>
    <property type="match status" value="1"/>
</dbReference>
<proteinExistence type="predicted"/>
<evidence type="ECO:0000313" key="2">
    <source>
        <dbReference type="EMBL" id="QHT99462.1"/>
    </source>
</evidence>
<feature type="domain" description="Protein kinase" evidence="1">
    <location>
        <begin position="1"/>
        <end position="354"/>
    </location>
</feature>